<dbReference type="SUPFAM" id="SSF103473">
    <property type="entry name" value="MFS general substrate transporter"/>
    <property type="match status" value="1"/>
</dbReference>
<evidence type="ECO:0000256" key="2">
    <source>
        <dbReference type="ARBA" id="ARBA00005773"/>
    </source>
</evidence>
<comment type="similarity">
    <text evidence="2 7">Belongs to the reduced folate carrier (RFC) transporter (TC 2.A.48) family.</text>
</comment>
<evidence type="ECO:0000313" key="10">
    <source>
        <dbReference type="Proteomes" id="UP000014760"/>
    </source>
</evidence>
<evidence type="ECO:0000256" key="8">
    <source>
        <dbReference type="SAM" id="Phobius"/>
    </source>
</evidence>
<feature type="transmembrane region" description="Helical" evidence="8">
    <location>
        <begin position="52"/>
        <end position="72"/>
    </location>
</feature>
<dbReference type="GO" id="GO:0090482">
    <property type="term" value="F:vitamin transmembrane transporter activity"/>
    <property type="evidence" value="ECO:0007669"/>
    <property type="project" value="InterPro"/>
</dbReference>
<feature type="transmembrane region" description="Helical" evidence="8">
    <location>
        <begin position="342"/>
        <end position="361"/>
    </location>
</feature>
<feature type="transmembrane region" description="Helical" evidence="8">
    <location>
        <begin position="168"/>
        <end position="188"/>
    </location>
</feature>
<keyword evidence="6 7" id="KW-0472">Membrane</keyword>
<dbReference type="PANTHER" id="PTHR10686:SF18">
    <property type="entry name" value="IP11787P-RELATED"/>
    <property type="match status" value="1"/>
</dbReference>
<feature type="transmembrane region" description="Helical" evidence="8">
    <location>
        <begin position="309"/>
        <end position="330"/>
    </location>
</feature>
<dbReference type="EMBL" id="AMQN01000190">
    <property type="status" value="NOT_ANNOTATED_CDS"/>
    <property type="molecule type" value="Genomic_DNA"/>
</dbReference>
<name>X1ZGW9_CAPTE</name>
<feature type="transmembrane region" description="Helical" evidence="8">
    <location>
        <begin position="400"/>
        <end position="421"/>
    </location>
</feature>
<dbReference type="PIRSF" id="PIRSF028739">
    <property type="entry name" value="Folate_carrier"/>
    <property type="match status" value="1"/>
</dbReference>
<feature type="transmembrane region" description="Helical" evidence="8">
    <location>
        <begin position="441"/>
        <end position="462"/>
    </location>
</feature>
<dbReference type="HOGENOM" id="CLU_036909_0_1_1"/>
<evidence type="ECO:0008006" key="11">
    <source>
        <dbReference type="Google" id="ProtNLM"/>
    </source>
</evidence>
<dbReference type="OMA" id="DIWACYA"/>
<evidence type="ECO:0000256" key="1">
    <source>
        <dbReference type="ARBA" id="ARBA00004141"/>
    </source>
</evidence>
<feature type="transmembrane region" description="Helical" evidence="8">
    <location>
        <begin position="140"/>
        <end position="162"/>
    </location>
</feature>
<dbReference type="Pfam" id="PF01770">
    <property type="entry name" value="Folate_carrier"/>
    <property type="match status" value="1"/>
</dbReference>
<feature type="transmembrane region" description="Helical" evidence="8">
    <location>
        <begin position="79"/>
        <end position="97"/>
    </location>
</feature>
<reference evidence="10" key="2">
    <citation type="journal article" date="2013" name="Nature">
        <title>Insights into bilaterian evolution from three spiralian genomes.</title>
        <authorList>
            <person name="Simakov O."/>
            <person name="Marletaz F."/>
            <person name="Cho S.J."/>
            <person name="Edsinger-Gonzales E."/>
            <person name="Havlak P."/>
            <person name="Hellsten U."/>
            <person name="Kuo D.H."/>
            <person name="Larsson T."/>
            <person name="Lv J."/>
            <person name="Arendt D."/>
            <person name="Savage R."/>
            <person name="Osoegawa K."/>
            <person name="de Jong P."/>
            <person name="Grimwood J."/>
            <person name="Chapman J.A."/>
            <person name="Shapiro H."/>
            <person name="Aerts A."/>
            <person name="Otillar R.P."/>
            <person name="Terry A.Y."/>
            <person name="Boore J.L."/>
            <person name="Grigoriev I.V."/>
            <person name="Lindberg D.R."/>
            <person name="Seaver E.C."/>
            <person name="Weisblat D.A."/>
            <person name="Putnam N.H."/>
            <person name="Rokhsar D.S."/>
        </authorList>
    </citation>
    <scope>NUCLEOTIDE SEQUENCE</scope>
    <source>
        <strain evidence="10">I ESC-2004</strain>
    </source>
</reference>
<dbReference type="Proteomes" id="UP000014760">
    <property type="component" value="Unassembled WGS sequence"/>
</dbReference>
<feature type="transmembrane region" description="Helical" evidence="8">
    <location>
        <begin position="109"/>
        <end position="128"/>
    </location>
</feature>
<dbReference type="GO" id="GO:0005886">
    <property type="term" value="C:plasma membrane"/>
    <property type="evidence" value="ECO:0007669"/>
    <property type="project" value="UniProtKB-UniRule"/>
</dbReference>
<keyword evidence="3 7" id="KW-0813">Transport</keyword>
<dbReference type="OrthoDB" id="18814at2759"/>
<keyword evidence="4 8" id="KW-0812">Transmembrane</keyword>
<dbReference type="InterPro" id="IPR002666">
    <property type="entry name" value="Folate_carrier"/>
</dbReference>
<evidence type="ECO:0000256" key="3">
    <source>
        <dbReference type="ARBA" id="ARBA00022448"/>
    </source>
</evidence>
<evidence type="ECO:0000313" key="9">
    <source>
        <dbReference type="EnsemblMetazoa" id="CapteP184223"/>
    </source>
</evidence>
<evidence type="ECO:0000256" key="5">
    <source>
        <dbReference type="ARBA" id="ARBA00022989"/>
    </source>
</evidence>
<dbReference type="FunFam" id="1.20.1250.20:FF:000225">
    <property type="entry name" value="Solute carrier family 19 member 1"/>
    <property type="match status" value="1"/>
</dbReference>
<dbReference type="AlphaFoldDB" id="X1ZGW9"/>
<keyword evidence="5 8" id="KW-1133">Transmembrane helix</keyword>
<comment type="subcellular location">
    <subcellularLocation>
        <location evidence="1 7">Membrane</location>
        <topology evidence="1 7">Multi-pass membrane protein</topology>
    </subcellularLocation>
</comment>
<sequence length="477" mass="53552">MENPGSSRRWIFSTVTLCLFGFFKEVRPSENFLTEYLIGPHQNLTLHEVNSAVYPVWTYSYLAFLVPVFLLTDLLKYKPVIILEGLAYICTWSLLLWAKGLLAMQMMQLAYGIATATEIAYYSYIYSVVDEEHFQVVTSLTRGCALVGRFVSGALGQLLISYRVLDFYSLNYVSMGCVSAALVLSILLPSSSRESPAEFNESGTSEPYITAAPIHTMEHRSTVLPAAESFDDNINQCIERPTPIATSSPTIPRSRFVRIWADLRECYSNRGLFKWSVWWAIATCGNFQVGNYIQNLWEEIEPSAGHVDVYNGAVDAIATLCGAIMAFLLILPRANWKILGEFLIGSVSLADGAVIIFMALTSSIWTAYVLFVIFRASYQMVITIATCQIAFYLRGTKTYAMVFGCNTFMALLLQTLITVIVVDQRGLAVSITTQFLVNGSYYLLMGSLFLVLASVHVFRLGCRRWWSLRRIPSYENI</sequence>
<dbReference type="EnsemblMetazoa" id="CapteT184223">
    <property type="protein sequence ID" value="CapteP184223"/>
    <property type="gene ID" value="CapteG184223"/>
</dbReference>
<keyword evidence="10" id="KW-1185">Reference proteome</keyword>
<accession>X1ZGW9</accession>
<evidence type="ECO:0000256" key="6">
    <source>
        <dbReference type="ARBA" id="ARBA00023136"/>
    </source>
</evidence>
<reference evidence="9" key="3">
    <citation type="submission" date="2015-06" db="UniProtKB">
        <authorList>
            <consortium name="EnsemblMetazoa"/>
        </authorList>
    </citation>
    <scope>IDENTIFICATION</scope>
</reference>
<reference evidence="10" key="1">
    <citation type="submission" date="2012-12" db="EMBL/GenBank/DDBJ databases">
        <authorList>
            <person name="Hellsten U."/>
            <person name="Grimwood J."/>
            <person name="Chapman J.A."/>
            <person name="Shapiro H."/>
            <person name="Aerts A."/>
            <person name="Otillar R.P."/>
            <person name="Terry A.Y."/>
            <person name="Boore J.L."/>
            <person name="Simakov O."/>
            <person name="Marletaz F."/>
            <person name="Cho S.-J."/>
            <person name="Edsinger-Gonzales E."/>
            <person name="Havlak P."/>
            <person name="Kuo D.-H."/>
            <person name="Larsson T."/>
            <person name="Lv J."/>
            <person name="Arendt D."/>
            <person name="Savage R."/>
            <person name="Osoegawa K."/>
            <person name="de Jong P."/>
            <person name="Lindberg D.R."/>
            <person name="Seaver E.C."/>
            <person name="Weisblat D.A."/>
            <person name="Putnam N.H."/>
            <person name="Grigoriev I.V."/>
            <person name="Rokhsar D.S."/>
        </authorList>
    </citation>
    <scope>NUCLEOTIDE SEQUENCE</scope>
    <source>
        <strain evidence="10">I ESC-2004</strain>
    </source>
</reference>
<dbReference type="InterPro" id="IPR036259">
    <property type="entry name" value="MFS_trans_sf"/>
</dbReference>
<evidence type="ECO:0000256" key="4">
    <source>
        <dbReference type="ARBA" id="ARBA00022692"/>
    </source>
</evidence>
<protein>
    <recommendedName>
        <fullName evidence="11">Major facilitator superfamily (MFS) profile domain-containing protein</fullName>
    </recommendedName>
</protein>
<proteinExistence type="inferred from homology"/>
<dbReference type="PANTHER" id="PTHR10686">
    <property type="entry name" value="FOLATE TRANSPORTER"/>
    <property type="match status" value="1"/>
</dbReference>
<feature type="transmembrane region" description="Helical" evidence="8">
    <location>
        <begin position="367"/>
        <end position="393"/>
    </location>
</feature>
<organism evidence="9 10">
    <name type="scientific">Capitella teleta</name>
    <name type="common">Polychaete worm</name>
    <dbReference type="NCBI Taxonomy" id="283909"/>
    <lineage>
        <taxon>Eukaryota</taxon>
        <taxon>Metazoa</taxon>
        <taxon>Spiralia</taxon>
        <taxon>Lophotrochozoa</taxon>
        <taxon>Annelida</taxon>
        <taxon>Polychaeta</taxon>
        <taxon>Sedentaria</taxon>
        <taxon>Scolecida</taxon>
        <taxon>Capitellidae</taxon>
        <taxon>Capitella</taxon>
    </lineage>
</organism>
<evidence type="ECO:0000256" key="7">
    <source>
        <dbReference type="PIRNR" id="PIRNR028739"/>
    </source>
</evidence>
<dbReference type="NCBIfam" id="TIGR00806">
    <property type="entry name" value="rfc"/>
    <property type="match status" value="1"/>
</dbReference>